<dbReference type="AlphaFoldDB" id="A0AAQ1KF42"/>
<evidence type="ECO:0000313" key="3">
    <source>
        <dbReference type="Proteomes" id="UP000183385"/>
    </source>
</evidence>
<dbReference type="PANTHER" id="PTHR35006:SF1">
    <property type="entry name" value="BLL2941 PROTEIN"/>
    <property type="match status" value="1"/>
</dbReference>
<sequence>MIGYTLLGSNHLERARAFYGAFLGAMGATALLESPRLSLYGRAPEQPMLGVCTPYDEQAAQPGNGNMVALAAGSRERVDQLHELALALGGSDEGRPGERFPGFYMAYFRDPDGNKLALFHKD</sequence>
<evidence type="ECO:0000313" key="2">
    <source>
        <dbReference type="EMBL" id="SFC64334.1"/>
    </source>
</evidence>
<gene>
    <name evidence="2" type="ORF">SAMN05216577_108128</name>
</gene>
<proteinExistence type="predicted"/>
<dbReference type="Proteomes" id="UP000183385">
    <property type="component" value="Unassembled WGS sequence"/>
</dbReference>
<dbReference type="InterPro" id="IPR037523">
    <property type="entry name" value="VOC_core"/>
</dbReference>
<evidence type="ECO:0000259" key="1">
    <source>
        <dbReference type="PROSITE" id="PS51819"/>
    </source>
</evidence>
<comment type="caution">
    <text evidence="2">The sequence shown here is derived from an EMBL/GenBank/DDBJ whole genome shotgun (WGS) entry which is preliminary data.</text>
</comment>
<dbReference type="PANTHER" id="PTHR35006">
    <property type="entry name" value="GLYOXALASE FAMILY PROTEIN (AFU_ORTHOLOGUE AFUA_5G14830)"/>
    <property type="match status" value="1"/>
</dbReference>
<protein>
    <submittedName>
        <fullName evidence="2">Glyoxalase/Bleomycin resistance protein/Dioxygenase superfamily protein</fullName>
    </submittedName>
</protein>
<reference evidence="2 3" key="1">
    <citation type="submission" date="2016-10" db="EMBL/GenBank/DDBJ databases">
        <authorList>
            <person name="Varghese N."/>
            <person name="Submissions S."/>
        </authorList>
    </citation>
    <scope>NUCLEOTIDE SEQUENCE [LARGE SCALE GENOMIC DNA]</scope>
    <source>
        <strain evidence="2 3">LMG 18378</strain>
    </source>
</reference>
<dbReference type="EMBL" id="FOLS01000008">
    <property type="protein sequence ID" value="SFC64334.1"/>
    <property type="molecule type" value="Genomic_DNA"/>
</dbReference>
<dbReference type="InterPro" id="IPR004360">
    <property type="entry name" value="Glyas_Fos-R_dOase_dom"/>
</dbReference>
<dbReference type="RefSeq" id="WP_074979623.1">
    <property type="nucleotide sequence ID" value="NZ_FOLS01000008.1"/>
</dbReference>
<dbReference type="InterPro" id="IPR029068">
    <property type="entry name" value="Glyas_Bleomycin-R_OHBP_Dase"/>
</dbReference>
<dbReference type="Pfam" id="PF00903">
    <property type="entry name" value="Glyoxalase"/>
    <property type="match status" value="1"/>
</dbReference>
<dbReference type="SUPFAM" id="SSF54593">
    <property type="entry name" value="Glyoxalase/Bleomycin resistance protein/Dihydroxybiphenyl dioxygenase"/>
    <property type="match status" value="1"/>
</dbReference>
<accession>A0AAQ1KF42</accession>
<dbReference type="PROSITE" id="PS51819">
    <property type="entry name" value="VOC"/>
    <property type="match status" value="1"/>
</dbReference>
<dbReference type="CDD" id="cd07262">
    <property type="entry name" value="VOC_like"/>
    <property type="match status" value="1"/>
</dbReference>
<keyword evidence="3" id="KW-1185">Reference proteome</keyword>
<organism evidence="2 3">
    <name type="scientific">Pseudomonas citronellolis</name>
    <dbReference type="NCBI Taxonomy" id="53408"/>
    <lineage>
        <taxon>Bacteria</taxon>
        <taxon>Pseudomonadati</taxon>
        <taxon>Pseudomonadota</taxon>
        <taxon>Gammaproteobacteria</taxon>
        <taxon>Pseudomonadales</taxon>
        <taxon>Pseudomonadaceae</taxon>
        <taxon>Pseudomonas</taxon>
    </lineage>
</organism>
<feature type="domain" description="VOC" evidence="1">
    <location>
        <begin position="1"/>
        <end position="121"/>
    </location>
</feature>
<name>A0AAQ1KF42_9PSED</name>
<dbReference type="Gene3D" id="3.10.180.10">
    <property type="entry name" value="2,3-Dihydroxybiphenyl 1,2-Dioxygenase, domain 1"/>
    <property type="match status" value="1"/>
</dbReference>